<evidence type="ECO:0000313" key="1">
    <source>
        <dbReference type="EMBL" id="KAK9235750.1"/>
    </source>
</evidence>
<proteinExistence type="predicted"/>
<dbReference type="Proteomes" id="UP001433508">
    <property type="component" value="Unassembled WGS sequence"/>
</dbReference>
<name>A0ACC3SW11_LIPKO</name>
<dbReference type="EMBL" id="MU971405">
    <property type="protein sequence ID" value="KAK9235750.1"/>
    <property type="molecule type" value="Genomic_DNA"/>
</dbReference>
<gene>
    <name evidence="1" type="ORF">V1525DRAFT_409036</name>
</gene>
<sequence length="153" mass="17260">MEIAMWKHGNLRVYHTTSFWNSSLKVQFTLHNQSHTLDETRSSEEEKDIFAQGYRSANQDHIHLANPNLNSARSWSESLAKLEALRNPKLSDSEVKNLDAIKNYFEERLKGLVNGAAFITERLSVFISEGKIPGQTCTKLGNALSTYRATSGC</sequence>
<organism evidence="1 2">
    <name type="scientific">Lipomyces kononenkoae</name>
    <name type="common">Yeast</name>
    <dbReference type="NCBI Taxonomy" id="34357"/>
    <lineage>
        <taxon>Eukaryota</taxon>
        <taxon>Fungi</taxon>
        <taxon>Dikarya</taxon>
        <taxon>Ascomycota</taxon>
        <taxon>Saccharomycotina</taxon>
        <taxon>Lipomycetes</taxon>
        <taxon>Lipomycetales</taxon>
        <taxon>Lipomycetaceae</taxon>
        <taxon>Lipomyces</taxon>
    </lineage>
</organism>
<comment type="caution">
    <text evidence="1">The sequence shown here is derived from an EMBL/GenBank/DDBJ whole genome shotgun (WGS) entry which is preliminary data.</text>
</comment>
<keyword evidence="2" id="KW-1185">Reference proteome</keyword>
<protein>
    <submittedName>
        <fullName evidence="1">Uncharacterized protein</fullName>
    </submittedName>
</protein>
<evidence type="ECO:0000313" key="2">
    <source>
        <dbReference type="Proteomes" id="UP001433508"/>
    </source>
</evidence>
<reference evidence="2" key="1">
    <citation type="journal article" date="2024" name="Front. Bioeng. Biotechnol.">
        <title>Genome-scale model development and genomic sequencing of the oleaginous clade Lipomyces.</title>
        <authorList>
            <person name="Czajka J.J."/>
            <person name="Han Y."/>
            <person name="Kim J."/>
            <person name="Mondo S.J."/>
            <person name="Hofstad B.A."/>
            <person name="Robles A."/>
            <person name="Haridas S."/>
            <person name="Riley R."/>
            <person name="LaButti K."/>
            <person name="Pangilinan J."/>
            <person name="Andreopoulos W."/>
            <person name="Lipzen A."/>
            <person name="Yan J."/>
            <person name="Wang M."/>
            <person name="Ng V."/>
            <person name="Grigoriev I.V."/>
            <person name="Spatafora J.W."/>
            <person name="Magnuson J.K."/>
            <person name="Baker S.E."/>
            <person name="Pomraning K.R."/>
        </authorList>
    </citation>
    <scope>NUCLEOTIDE SEQUENCE [LARGE SCALE GENOMIC DNA]</scope>
    <source>
        <strain evidence="2">CBS 7786</strain>
    </source>
</reference>
<accession>A0ACC3SW11</accession>